<keyword evidence="1" id="KW-1277">Toxin-antitoxin system</keyword>
<proteinExistence type="predicted"/>
<gene>
    <name evidence="2" type="ORF">E5162_00400</name>
</gene>
<organism evidence="2 3">
    <name type="scientific">Marinicauda pacifica</name>
    <dbReference type="NCBI Taxonomy" id="1133559"/>
    <lineage>
        <taxon>Bacteria</taxon>
        <taxon>Pseudomonadati</taxon>
        <taxon>Pseudomonadota</taxon>
        <taxon>Alphaproteobacteria</taxon>
        <taxon>Maricaulales</taxon>
        <taxon>Maricaulaceae</taxon>
        <taxon>Marinicauda</taxon>
    </lineage>
</organism>
<protein>
    <submittedName>
        <fullName evidence="2">Type II toxin-antitoxin system ParD family antitoxin</fullName>
    </submittedName>
</protein>
<dbReference type="InterPro" id="IPR010985">
    <property type="entry name" value="Ribbon_hlx_hlx"/>
</dbReference>
<dbReference type="SUPFAM" id="SSF47598">
    <property type="entry name" value="Ribbon-helix-helix"/>
    <property type="match status" value="1"/>
</dbReference>
<dbReference type="Pfam" id="PF03693">
    <property type="entry name" value="ParD_antitoxin"/>
    <property type="match status" value="1"/>
</dbReference>
<evidence type="ECO:0000256" key="1">
    <source>
        <dbReference type="ARBA" id="ARBA00022649"/>
    </source>
</evidence>
<reference evidence="2 3" key="1">
    <citation type="journal article" date="2013" name="Int. J. Syst. Evol. Microbiol.">
        <title>Marinicauda pacifica gen. nov., sp. nov., a prosthecate alphaproteobacterium of the family Hyphomonadaceae isolated from deep seawater.</title>
        <authorList>
            <person name="Zhang X.Y."/>
            <person name="Li G.W."/>
            <person name="Wang C.S."/>
            <person name="Zhang Y.J."/>
            <person name="Xu X.W."/>
            <person name="Li H."/>
            <person name="Liu A."/>
            <person name="Liu C."/>
            <person name="Xie B.B."/>
            <person name="Qin Q.L."/>
            <person name="Xu Z."/>
            <person name="Chen X.L."/>
            <person name="Zhou B.C."/>
            <person name="Zhang Y.Z."/>
        </authorList>
    </citation>
    <scope>NUCLEOTIDE SEQUENCE [LARGE SCALE GENOMIC DNA]</scope>
    <source>
        <strain evidence="2 3">P-1 km-3</strain>
    </source>
</reference>
<evidence type="ECO:0000313" key="2">
    <source>
        <dbReference type="EMBL" id="TGY93790.1"/>
    </source>
</evidence>
<accession>A0A4S2HCL1</accession>
<dbReference type="Gene3D" id="6.10.10.120">
    <property type="entry name" value="Antitoxin ParD1-like"/>
    <property type="match status" value="1"/>
</dbReference>
<evidence type="ECO:0000313" key="3">
    <source>
        <dbReference type="Proteomes" id="UP000305451"/>
    </source>
</evidence>
<dbReference type="OrthoDB" id="9815501at2"/>
<dbReference type="InterPro" id="IPR022789">
    <property type="entry name" value="ParD"/>
</dbReference>
<keyword evidence="3" id="KW-1185">Reference proteome</keyword>
<sequence length="93" mass="10300">MSNVKTRTISLPEADAAFLQKKVASGEYGSESEVIEAGLDALRERDEVIERWLVEEVAPTYDAAMADPGRAVSIEQTFAELREHSASFRPDDE</sequence>
<dbReference type="RefSeq" id="WP_135942984.1">
    <property type="nucleotide sequence ID" value="NZ_BMEI01000001.1"/>
</dbReference>
<dbReference type="GO" id="GO:0006355">
    <property type="term" value="P:regulation of DNA-templated transcription"/>
    <property type="evidence" value="ECO:0007669"/>
    <property type="project" value="InterPro"/>
</dbReference>
<dbReference type="EMBL" id="SRXV01000001">
    <property type="protein sequence ID" value="TGY93790.1"/>
    <property type="molecule type" value="Genomic_DNA"/>
</dbReference>
<dbReference type="Proteomes" id="UP000305451">
    <property type="component" value="Unassembled WGS sequence"/>
</dbReference>
<comment type="caution">
    <text evidence="2">The sequence shown here is derived from an EMBL/GenBank/DDBJ whole genome shotgun (WGS) entry which is preliminary data.</text>
</comment>
<dbReference type="AlphaFoldDB" id="A0A4S2HCL1"/>
<name>A0A4S2HCL1_9PROT</name>
<dbReference type="InterPro" id="IPR038296">
    <property type="entry name" value="ParD_sf"/>
</dbReference>